<proteinExistence type="predicted"/>
<sequence>MVILAYSEAGNIIRTRSPIGRITNRAAYQSITSRKQVTTAPGALVATVLRLKELQRDRIMEELHGYLSIEQFANAIAIAFIWVNKTYARSLQGLN</sequence>
<protein>
    <submittedName>
        <fullName evidence="1">Uncharacterized protein</fullName>
    </submittedName>
</protein>
<dbReference type="EMBL" id="VISO01000003">
    <property type="protein sequence ID" value="TVZ66158.1"/>
    <property type="molecule type" value="Genomic_DNA"/>
</dbReference>
<gene>
    <name evidence="1" type="ORF">BCL32_6510</name>
</gene>
<reference evidence="1 2" key="1">
    <citation type="submission" date="2019-06" db="EMBL/GenBank/DDBJ databases">
        <title>Pac Bio to generate improved reference genome sequences for organisms with transposon mutant libraries (support for FEBA project).</title>
        <authorList>
            <person name="Blow M."/>
        </authorList>
    </citation>
    <scope>NUCLEOTIDE SEQUENCE [LARGE SCALE GENOMIC DNA]</scope>
    <source>
        <strain evidence="1 2">USDA 1844</strain>
    </source>
</reference>
<dbReference type="AlphaFoldDB" id="A0A559SUY4"/>
<accession>A0A559SUY4</accession>
<dbReference type="Proteomes" id="UP000319824">
    <property type="component" value="Unassembled WGS sequence"/>
</dbReference>
<evidence type="ECO:0000313" key="2">
    <source>
        <dbReference type="Proteomes" id="UP000319824"/>
    </source>
</evidence>
<evidence type="ECO:0000313" key="1">
    <source>
        <dbReference type="EMBL" id="TVZ66158.1"/>
    </source>
</evidence>
<name>A0A559SUY4_9HYPH</name>
<organism evidence="1 2">
    <name type="scientific">Rhizobium mongolense USDA 1844</name>
    <dbReference type="NCBI Taxonomy" id="1079460"/>
    <lineage>
        <taxon>Bacteria</taxon>
        <taxon>Pseudomonadati</taxon>
        <taxon>Pseudomonadota</taxon>
        <taxon>Alphaproteobacteria</taxon>
        <taxon>Hyphomicrobiales</taxon>
        <taxon>Rhizobiaceae</taxon>
        <taxon>Rhizobium/Agrobacterium group</taxon>
        <taxon>Rhizobium</taxon>
    </lineage>
</organism>
<comment type="caution">
    <text evidence="1">The sequence shown here is derived from an EMBL/GenBank/DDBJ whole genome shotgun (WGS) entry which is preliminary data.</text>
</comment>